<gene>
    <name evidence="6" type="primary">scpB</name>
    <name evidence="6" type="ORF">IAB16_01010</name>
</gene>
<proteinExistence type="predicted"/>
<organism evidence="6 7">
    <name type="scientific">Candidatus Stercoripulliclostridium pullicola</name>
    <dbReference type="NCBI Taxonomy" id="2840953"/>
    <lineage>
        <taxon>Bacteria</taxon>
        <taxon>Bacillati</taxon>
        <taxon>Bacillota</taxon>
        <taxon>Clostridia</taxon>
        <taxon>Eubacteriales</taxon>
        <taxon>Candidatus Stercoripulliclostridium</taxon>
    </lineage>
</organism>
<dbReference type="InterPro" id="IPR005234">
    <property type="entry name" value="ScpB_csome_segregation"/>
</dbReference>
<feature type="compositionally biased region" description="Basic and acidic residues" evidence="5">
    <location>
        <begin position="231"/>
        <end position="242"/>
    </location>
</feature>
<evidence type="ECO:0000256" key="5">
    <source>
        <dbReference type="SAM" id="MobiDB-lite"/>
    </source>
</evidence>
<keyword evidence="1" id="KW-0963">Cytoplasm</keyword>
<feature type="compositionally biased region" description="Acidic residues" evidence="5">
    <location>
        <begin position="215"/>
        <end position="229"/>
    </location>
</feature>
<keyword evidence="2" id="KW-0132">Cell division</keyword>
<evidence type="ECO:0000256" key="1">
    <source>
        <dbReference type="ARBA" id="ARBA00022490"/>
    </source>
</evidence>
<reference evidence="6" key="1">
    <citation type="submission" date="2020-10" db="EMBL/GenBank/DDBJ databases">
        <authorList>
            <person name="Gilroy R."/>
        </authorList>
    </citation>
    <scope>NUCLEOTIDE SEQUENCE</scope>
    <source>
        <strain evidence="6">517</strain>
    </source>
</reference>
<evidence type="ECO:0000256" key="4">
    <source>
        <dbReference type="ARBA" id="ARBA00023306"/>
    </source>
</evidence>
<comment type="caution">
    <text evidence="6">The sequence shown here is derived from an EMBL/GenBank/DDBJ whole genome shotgun (WGS) entry which is preliminary data.</text>
</comment>
<dbReference type="PANTHER" id="PTHR34298">
    <property type="entry name" value="SEGREGATION AND CONDENSATION PROTEIN B"/>
    <property type="match status" value="1"/>
</dbReference>
<evidence type="ECO:0000313" key="6">
    <source>
        <dbReference type="EMBL" id="MBO8423590.1"/>
    </source>
</evidence>
<evidence type="ECO:0000256" key="2">
    <source>
        <dbReference type="ARBA" id="ARBA00022618"/>
    </source>
</evidence>
<dbReference type="InterPro" id="IPR036388">
    <property type="entry name" value="WH-like_DNA-bd_sf"/>
</dbReference>
<dbReference type="NCBIfam" id="TIGR00281">
    <property type="entry name" value="SMC-Scp complex subunit ScpB"/>
    <property type="match status" value="1"/>
</dbReference>
<dbReference type="GO" id="GO:0051301">
    <property type="term" value="P:cell division"/>
    <property type="evidence" value="ECO:0007669"/>
    <property type="project" value="UniProtKB-KW"/>
</dbReference>
<dbReference type="AlphaFoldDB" id="A0A940DHM7"/>
<reference evidence="6" key="2">
    <citation type="journal article" date="2021" name="PeerJ">
        <title>Extensive microbial diversity within the chicken gut microbiome revealed by metagenomics and culture.</title>
        <authorList>
            <person name="Gilroy R."/>
            <person name="Ravi A."/>
            <person name="Getino M."/>
            <person name="Pursley I."/>
            <person name="Horton D.L."/>
            <person name="Alikhan N.F."/>
            <person name="Baker D."/>
            <person name="Gharbi K."/>
            <person name="Hall N."/>
            <person name="Watson M."/>
            <person name="Adriaenssens E.M."/>
            <person name="Foster-Nyarko E."/>
            <person name="Jarju S."/>
            <person name="Secka A."/>
            <person name="Antonio M."/>
            <person name="Oren A."/>
            <person name="Chaudhuri R.R."/>
            <person name="La Ragione R."/>
            <person name="Hildebrand F."/>
            <person name="Pallen M.J."/>
        </authorList>
    </citation>
    <scope>NUCLEOTIDE SEQUENCE</scope>
    <source>
        <strain evidence="6">517</strain>
    </source>
</reference>
<dbReference type="EMBL" id="JADINF010000027">
    <property type="protein sequence ID" value="MBO8423590.1"/>
    <property type="molecule type" value="Genomic_DNA"/>
</dbReference>
<dbReference type="PANTHER" id="PTHR34298:SF2">
    <property type="entry name" value="SEGREGATION AND CONDENSATION PROTEIN B"/>
    <property type="match status" value="1"/>
</dbReference>
<dbReference type="Pfam" id="PF04079">
    <property type="entry name" value="SMC_ScpB"/>
    <property type="match status" value="1"/>
</dbReference>
<evidence type="ECO:0000313" key="7">
    <source>
        <dbReference type="Proteomes" id="UP000727857"/>
    </source>
</evidence>
<dbReference type="InterPro" id="IPR036390">
    <property type="entry name" value="WH_DNA-bd_sf"/>
</dbReference>
<name>A0A940DHM7_9FIRM</name>
<sequence>MLTNIIEAVLFAAGKGLEVHTLYNGLVGYTRKEIDAALEELKKRYSGECGIRLIQYNKTYQFQSNPDYGETIADMLMETKERELSKTLLQVLAIIAYKQPVTRTEIEDLRGVGSDYVIAMLLKLNLIETVGRKETLGRPLLYGTTDEFLRKFGLESLEELPDYDDLMQKIRNNFDKYYAKTQSLYRDREIDTGAPSIGFDEDTATGERAKVAAADSEDDYYADEEESDNPDFLKGEDVVEVD</sequence>
<dbReference type="SUPFAM" id="SSF46785">
    <property type="entry name" value="Winged helix' DNA-binding domain"/>
    <property type="match status" value="2"/>
</dbReference>
<protein>
    <submittedName>
        <fullName evidence="6">SMC-Scp complex subunit ScpB</fullName>
    </submittedName>
</protein>
<dbReference type="GO" id="GO:0051304">
    <property type="term" value="P:chromosome separation"/>
    <property type="evidence" value="ECO:0007669"/>
    <property type="project" value="InterPro"/>
</dbReference>
<keyword evidence="4" id="KW-0131">Cell cycle</keyword>
<keyword evidence="3" id="KW-0159">Chromosome partition</keyword>
<dbReference type="Proteomes" id="UP000727857">
    <property type="component" value="Unassembled WGS sequence"/>
</dbReference>
<accession>A0A940DHM7</accession>
<dbReference type="Gene3D" id="1.10.10.10">
    <property type="entry name" value="Winged helix-like DNA-binding domain superfamily/Winged helix DNA-binding domain"/>
    <property type="match status" value="2"/>
</dbReference>
<feature type="region of interest" description="Disordered" evidence="5">
    <location>
        <begin position="195"/>
        <end position="242"/>
    </location>
</feature>
<evidence type="ECO:0000256" key="3">
    <source>
        <dbReference type="ARBA" id="ARBA00022829"/>
    </source>
</evidence>